<dbReference type="PANTHER" id="PTHR46112">
    <property type="entry name" value="AMINOPEPTIDASE"/>
    <property type="match status" value="1"/>
</dbReference>
<gene>
    <name evidence="3" type="ORF">GKJPGBOP_03417</name>
</gene>
<dbReference type="AlphaFoldDB" id="A0A401W381"/>
<protein>
    <submittedName>
        <fullName evidence="3">Peptidase</fullName>
    </submittedName>
</protein>
<dbReference type="InterPro" id="IPR029149">
    <property type="entry name" value="Creatin/AminoP/Spt16_N"/>
</dbReference>
<dbReference type="InterPro" id="IPR000587">
    <property type="entry name" value="Creatinase_N"/>
</dbReference>
<proteinExistence type="predicted"/>
<reference evidence="3 4" key="1">
    <citation type="submission" date="2018-11" db="EMBL/GenBank/DDBJ databases">
        <title>Whole genome sequence of Streptomyces paromomycinus NBRC 15454(T).</title>
        <authorList>
            <person name="Komaki H."/>
            <person name="Tamura T."/>
        </authorList>
    </citation>
    <scope>NUCLEOTIDE SEQUENCE [LARGE SCALE GENOMIC DNA]</scope>
    <source>
        <strain evidence="3 4">NBRC 15454</strain>
    </source>
</reference>
<feature type="domain" description="Creatinase N-terminal" evidence="2">
    <location>
        <begin position="13"/>
        <end position="145"/>
    </location>
</feature>
<evidence type="ECO:0000259" key="1">
    <source>
        <dbReference type="Pfam" id="PF00557"/>
    </source>
</evidence>
<evidence type="ECO:0000313" key="3">
    <source>
        <dbReference type="EMBL" id="GCD43735.1"/>
    </source>
</evidence>
<keyword evidence="4" id="KW-1185">Reference proteome</keyword>
<dbReference type="PANTHER" id="PTHR46112:SF3">
    <property type="entry name" value="AMINOPEPTIDASE YPDF"/>
    <property type="match status" value="1"/>
</dbReference>
<organism evidence="3 4">
    <name type="scientific">Streptomyces paromomycinus</name>
    <name type="common">Streptomyces rimosus subsp. paromomycinus</name>
    <dbReference type="NCBI Taxonomy" id="92743"/>
    <lineage>
        <taxon>Bacteria</taxon>
        <taxon>Bacillati</taxon>
        <taxon>Actinomycetota</taxon>
        <taxon>Actinomycetes</taxon>
        <taxon>Kitasatosporales</taxon>
        <taxon>Streptomycetaceae</taxon>
        <taxon>Streptomyces</taxon>
    </lineage>
</organism>
<accession>A0A401W381</accession>
<dbReference type="Pfam" id="PF01321">
    <property type="entry name" value="Creatinase_N"/>
    <property type="match status" value="1"/>
</dbReference>
<name>A0A401W381_STREY</name>
<sequence>MATSMSAEGYGRRLTRAARAAEDAGLAGMIVTPGPLMVWLCGYTPARFRGLMTALVVTAQGQPRLLVPVAEEAAAEQAAGADALSVAAWAEGADPYGLLAKWLGQEGRYGVSDMTWARDLLALQRAAPGTSYLAVTEALPMLRAVKDTFEVERLAAAAAASDAVYEAVLGLRFAGRRESEVASDVARLLAENGHEVVAFAVVGSGANGADPRHEAGDRVIGSGDMVVLDFAGLRDGYGSNTGRTVHVGPPSPEERKVHEVVREAQQAAFEAVRPGAACQEIDRAARRVIKAAGYGEYVTHRTGRGIGALTHEPPFLVEGEQLPLVPGMCFSIEPGIYLPGRFGVRIGDIVTCTETGGRWLNASDRGLGVVE</sequence>
<feature type="domain" description="Peptidase M24" evidence="1">
    <location>
        <begin position="153"/>
        <end position="354"/>
    </location>
</feature>
<dbReference type="InterPro" id="IPR000994">
    <property type="entry name" value="Pept_M24"/>
</dbReference>
<dbReference type="Proteomes" id="UP000286746">
    <property type="component" value="Unassembled WGS sequence"/>
</dbReference>
<evidence type="ECO:0000313" key="4">
    <source>
        <dbReference type="Proteomes" id="UP000286746"/>
    </source>
</evidence>
<dbReference type="InterPro" id="IPR036005">
    <property type="entry name" value="Creatinase/aminopeptidase-like"/>
</dbReference>
<dbReference type="Gene3D" id="3.90.230.10">
    <property type="entry name" value="Creatinase/methionine aminopeptidase superfamily"/>
    <property type="match status" value="1"/>
</dbReference>
<dbReference type="Gene3D" id="3.40.350.10">
    <property type="entry name" value="Creatinase/prolidase N-terminal domain"/>
    <property type="match status" value="1"/>
</dbReference>
<dbReference type="SUPFAM" id="SSF55920">
    <property type="entry name" value="Creatinase/aminopeptidase"/>
    <property type="match status" value="1"/>
</dbReference>
<dbReference type="EMBL" id="BHZD01000001">
    <property type="protein sequence ID" value="GCD43735.1"/>
    <property type="molecule type" value="Genomic_DNA"/>
</dbReference>
<dbReference type="InterPro" id="IPR050659">
    <property type="entry name" value="Peptidase_M24B"/>
</dbReference>
<dbReference type="Pfam" id="PF00557">
    <property type="entry name" value="Peptidase_M24"/>
    <property type="match status" value="1"/>
</dbReference>
<comment type="caution">
    <text evidence="3">The sequence shown here is derived from an EMBL/GenBank/DDBJ whole genome shotgun (WGS) entry which is preliminary data.</text>
</comment>
<dbReference type="RefSeq" id="WP_371858933.1">
    <property type="nucleotide sequence ID" value="NZ_BHZD01000001.1"/>
</dbReference>
<evidence type="ECO:0000259" key="2">
    <source>
        <dbReference type="Pfam" id="PF01321"/>
    </source>
</evidence>
<dbReference type="SUPFAM" id="SSF53092">
    <property type="entry name" value="Creatinase/prolidase N-terminal domain"/>
    <property type="match status" value="1"/>
</dbReference>